<gene>
    <name evidence="1" type="ORF">ITJ86_00275</name>
</gene>
<comment type="caution">
    <text evidence="1">The sequence shown here is derived from an EMBL/GenBank/DDBJ whole genome shotgun (WGS) entry which is preliminary data.</text>
</comment>
<protein>
    <recommendedName>
        <fullName evidence="3">Outermembrane protein</fullName>
    </recommendedName>
</protein>
<dbReference type="EMBL" id="JADOET010000001">
    <property type="protein sequence ID" value="MBF8148309.1"/>
    <property type="molecule type" value="Genomic_DNA"/>
</dbReference>
<evidence type="ECO:0000313" key="2">
    <source>
        <dbReference type="Proteomes" id="UP000611215"/>
    </source>
</evidence>
<reference evidence="1 2" key="1">
    <citation type="submission" date="2020-11" db="EMBL/GenBank/DDBJ databases">
        <title>Winogradskyella marina sp. nov., isolated from marine sediment.</title>
        <authorList>
            <person name="Bo J."/>
            <person name="Wang S."/>
            <person name="Song X."/>
            <person name="Du Z."/>
        </authorList>
    </citation>
    <scope>NUCLEOTIDE SEQUENCE [LARGE SCALE GENOMIC DNA]</scope>
    <source>
        <strain evidence="1 2">F6397</strain>
    </source>
</reference>
<name>A0ABS0ECY7_9FLAO</name>
<dbReference type="Proteomes" id="UP000611215">
    <property type="component" value="Unassembled WGS sequence"/>
</dbReference>
<evidence type="ECO:0008006" key="3">
    <source>
        <dbReference type="Google" id="ProtNLM"/>
    </source>
</evidence>
<evidence type="ECO:0000313" key="1">
    <source>
        <dbReference type="EMBL" id="MBF8148309.1"/>
    </source>
</evidence>
<proteinExistence type="predicted"/>
<dbReference type="RefSeq" id="WP_195869598.1">
    <property type="nucleotide sequence ID" value="NZ_JADOET010000001.1"/>
</dbReference>
<sequence>MNYLNRILSLGFILLCTIAYSQIQEIPKYSSSNKGKLFISWGGNRGAYSKSDIRFKGDDYDFTISDATAKDKPKGWHIDYINPSRMTIPQTNAKLGYFISDHYTISIGLDHMKYVMNRDRNRNVNGYINLPDNEPGSNYNGEFNNENVFISSDLLKFEHTDGLNFIYTEIARYDDISSLFHISNTDKFQVNVTEGIGGGLLFPRTNTTLLQKDRYDEFHVSGYGLSANIGLNLTFFKHFFIQLNAKGGYIDMNNIRTTNDSADHAEQSFYFFQRVLSFGSIFRLK</sequence>
<keyword evidence="2" id="KW-1185">Reference proteome</keyword>
<organism evidence="1 2">
    <name type="scientific">Winogradskyella marina</name>
    <dbReference type="NCBI Taxonomy" id="2785530"/>
    <lineage>
        <taxon>Bacteria</taxon>
        <taxon>Pseudomonadati</taxon>
        <taxon>Bacteroidota</taxon>
        <taxon>Flavobacteriia</taxon>
        <taxon>Flavobacteriales</taxon>
        <taxon>Flavobacteriaceae</taxon>
        <taxon>Winogradskyella</taxon>
    </lineage>
</organism>
<accession>A0ABS0ECY7</accession>